<reference evidence="6 7" key="1">
    <citation type="journal article" date="2017" name="Front. Microbiol.">
        <title>Labilibaculum manganireducens gen. nov., sp. nov. and Labilibaculum filiforme sp. nov., Novel Bacteroidetes Isolated from Subsurface Sediments of the Baltic Sea.</title>
        <authorList>
            <person name="Vandieken V."/>
            <person name="Marshall I.P."/>
            <person name="Niemann H."/>
            <person name="Engelen B."/>
            <person name="Cypionka H."/>
        </authorList>
    </citation>
    <scope>NUCLEOTIDE SEQUENCE [LARGE SCALE GENOMIC DNA]</scope>
    <source>
        <strain evidence="6 7">59.10-2M</strain>
    </source>
</reference>
<sequence length="270" mass="30341">MKNLICIAIVFLFISCQQKLELGKKDRIVQIETEYGKLKIRLYDETPAHRDNFVKLAHGKYFDGTLFHRVIDGFMIQGGDPDSKGAKLGQRLGEGGPGYEIPAEIKEGLFHKRGVIAAAREGDDVNPEKKSAGSQFYIAQGKIYTPGELDTLQMKMNGKLKSSIFKKIQEQKAELLSKYQMEGELDKLTEEIDHIKLEVDSIFNSEKIVLNKEQIEAYTTVGGIPHLDGNYTVFGEVIEGMNLIDSIAGVEKDNFDRPLKDISMKIKILK</sequence>
<keyword evidence="7" id="KW-1185">Reference proteome</keyword>
<dbReference type="PROSITE" id="PS00170">
    <property type="entry name" value="CSA_PPIASE_1"/>
    <property type="match status" value="1"/>
</dbReference>
<dbReference type="PRINTS" id="PR00153">
    <property type="entry name" value="CSAPPISMRASE"/>
</dbReference>
<dbReference type="Pfam" id="PF00160">
    <property type="entry name" value="Pro_isomerase"/>
    <property type="match status" value="2"/>
</dbReference>
<evidence type="ECO:0000256" key="2">
    <source>
        <dbReference type="ARBA" id="ARBA00023110"/>
    </source>
</evidence>
<proteinExistence type="inferred from homology"/>
<keyword evidence="2 4" id="KW-0697">Rotamase</keyword>
<comment type="caution">
    <text evidence="6">The sequence shown here is derived from an EMBL/GenBank/DDBJ whole genome shotgun (WGS) entry which is preliminary data.</text>
</comment>
<dbReference type="Gene3D" id="2.40.100.10">
    <property type="entry name" value="Cyclophilin-like"/>
    <property type="match status" value="1"/>
</dbReference>
<feature type="domain" description="PPIase cyclophilin-type" evidence="5">
    <location>
        <begin position="32"/>
        <end position="264"/>
    </location>
</feature>
<evidence type="ECO:0000256" key="1">
    <source>
        <dbReference type="ARBA" id="ARBA00007365"/>
    </source>
</evidence>
<comment type="function">
    <text evidence="4">PPIases accelerate the folding of proteins. It catalyzes the cis-trans isomerization of proline imidic peptide bonds in oligopeptides.</text>
</comment>
<dbReference type="EMBL" id="MVDE01000038">
    <property type="protein sequence ID" value="PKQ62142.1"/>
    <property type="molecule type" value="Genomic_DNA"/>
</dbReference>
<dbReference type="PROSITE" id="PS50072">
    <property type="entry name" value="CSA_PPIASE_2"/>
    <property type="match status" value="1"/>
</dbReference>
<dbReference type="PANTHER" id="PTHR45625">
    <property type="entry name" value="PEPTIDYL-PROLYL CIS-TRANS ISOMERASE-RELATED"/>
    <property type="match status" value="1"/>
</dbReference>
<comment type="similarity">
    <text evidence="1 4">Belongs to the cyclophilin-type PPIase family.</text>
</comment>
<comment type="catalytic activity">
    <reaction evidence="4">
        <text>[protein]-peptidylproline (omega=180) = [protein]-peptidylproline (omega=0)</text>
        <dbReference type="Rhea" id="RHEA:16237"/>
        <dbReference type="Rhea" id="RHEA-COMP:10747"/>
        <dbReference type="Rhea" id="RHEA-COMP:10748"/>
        <dbReference type="ChEBI" id="CHEBI:83833"/>
        <dbReference type="ChEBI" id="CHEBI:83834"/>
        <dbReference type="EC" id="5.2.1.8"/>
    </reaction>
</comment>
<dbReference type="GO" id="GO:0003755">
    <property type="term" value="F:peptidyl-prolyl cis-trans isomerase activity"/>
    <property type="evidence" value="ECO:0007669"/>
    <property type="project" value="UniProtKB-UniRule"/>
</dbReference>
<evidence type="ECO:0000259" key="5">
    <source>
        <dbReference type="PROSITE" id="PS50072"/>
    </source>
</evidence>
<evidence type="ECO:0000256" key="3">
    <source>
        <dbReference type="ARBA" id="ARBA00023235"/>
    </source>
</evidence>
<evidence type="ECO:0000256" key="4">
    <source>
        <dbReference type="RuleBase" id="RU363019"/>
    </source>
</evidence>
<dbReference type="InterPro" id="IPR020892">
    <property type="entry name" value="Cyclophilin-type_PPIase_CS"/>
</dbReference>
<dbReference type="Proteomes" id="UP000233618">
    <property type="component" value="Unassembled WGS sequence"/>
</dbReference>
<dbReference type="SUPFAM" id="SSF50891">
    <property type="entry name" value="Cyclophilin-like"/>
    <property type="match status" value="1"/>
</dbReference>
<name>A0A2N3HVR4_9BACT</name>
<keyword evidence="3 4" id="KW-0413">Isomerase</keyword>
<protein>
    <recommendedName>
        <fullName evidence="4">Peptidyl-prolyl cis-trans isomerase</fullName>
        <shortName evidence="4">PPIase</shortName>
        <ecNumber evidence="4">5.2.1.8</ecNumber>
    </recommendedName>
</protein>
<accession>A0A2N3HVR4</accession>
<evidence type="ECO:0000313" key="7">
    <source>
        <dbReference type="Proteomes" id="UP000233618"/>
    </source>
</evidence>
<dbReference type="AlphaFoldDB" id="A0A2N3HVR4"/>
<dbReference type="PANTHER" id="PTHR45625:SF4">
    <property type="entry name" value="PEPTIDYLPROLYL ISOMERASE DOMAIN AND WD REPEAT-CONTAINING PROTEIN 1"/>
    <property type="match status" value="1"/>
</dbReference>
<gene>
    <name evidence="6" type="ORF">BZG01_18110</name>
</gene>
<dbReference type="CDD" id="cd00317">
    <property type="entry name" value="cyclophilin"/>
    <property type="match status" value="1"/>
</dbReference>
<dbReference type="EC" id="5.2.1.8" evidence="4"/>
<evidence type="ECO:0000313" key="6">
    <source>
        <dbReference type="EMBL" id="PKQ62142.1"/>
    </source>
</evidence>
<dbReference type="InterPro" id="IPR002130">
    <property type="entry name" value="Cyclophilin-type_PPIase_dom"/>
</dbReference>
<dbReference type="RefSeq" id="WP_101311265.1">
    <property type="nucleotide sequence ID" value="NZ_MVDE01000038.1"/>
</dbReference>
<dbReference type="InterPro" id="IPR044666">
    <property type="entry name" value="Cyclophilin_A-like"/>
</dbReference>
<dbReference type="PROSITE" id="PS51257">
    <property type="entry name" value="PROKAR_LIPOPROTEIN"/>
    <property type="match status" value="1"/>
</dbReference>
<dbReference type="InterPro" id="IPR029000">
    <property type="entry name" value="Cyclophilin-like_dom_sf"/>
</dbReference>
<dbReference type="GO" id="GO:0006457">
    <property type="term" value="P:protein folding"/>
    <property type="evidence" value="ECO:0007669"/>
    <property type="project" value="InterPro"/>
</dbReference>
<organism evidence="6 7">
    <name type="scientific">Labilibaculum manganireducens</name>
    <dbReference type="NCBI Taxonomy" id="1940525"/>
    <lineage>
        <taxon>Bacteria</taxon>
        <taxon>Pseudomonadati</taxon>
        <taxon>Bacteroidota</taxon>
        <taxon>Bacteroidia</taxon>
        <taxon>Marinilabiliales</taxon>
        <taxon>Marinifilaceae</taxon>
        <taxon>Labilibaculum</taxon>
    </lineage>
</organism>